<feature type="region of interest" description="Disordered" evidence="2">
    <location>
        <begin position="1"/>
        <end position="28"/>
    </location>
</feature>
<dbReference type="STRING" id="743721.Psesu_0286"/>
<name>E6WPX0_PSEUU</name>
<evidence type="ECO:0000256" key="2">
    <source>
        <dbReference type="SAM" id="MobiDB-lite"/>
    </source>
</evidence>
<dbReference type="SUPFAM" id="SSF143120">
    <property type="entry name" value="YefM-like"/>
    <property type="match status" value="1"/>
</dbReference>
<evidence type="ECO:0000313" key="4">
    <source>
        <dbReference type="Proteomes" id="UP000008632"/>
    </source>
</evidence>
<reference evidence="3 4" key="1">
    <citation type="submission" date="2011-01" db="EMBL/GenBank/DDBJ databases">
        <title>Complete sequence of Pseudoxanthomonas suwonensis 11-1.</title>
        <authorList>
            <consortium name="US DOE Joint Genome Institute"/>
            <person name="Lucas S."/>
            <person name="Copeland A."/>
            <person name="Lapidus A."/>
            <person name="Cheng J.-F."/>
            <person name="Goodwin L."/>
            <person name="Pitluck S."/>
            <person name="Teshima H."/>
            <person name="Detter J.C."/>
            <person name="Han C."/>
            <person name="Tapia R."/>
            <person name="Land M."/>
            <person name="Hauser L."/>
            <person name="Kyrpides N."/>
            <person name="Ivanova N."/>
            <person name="Ovchinnikova G."/>
            <person name="Siebers A.K."/>
            <person name="Allgaier M."/>
            <person name="Thelen M.P."/>
            <person name="Hugenholtz P."/>
            <person name="Gladden J."/>
            <person name="Woyke T."/>
        </authorList>
    </citation>
    <scope>NUCLEOTIDE SEQUENCE [LARGE SCALE GENOMIC DNA]</scope>
    <source>
        <strain evidence="4">11-1</strain>
    </source>
</reference>
<evidence type="ECO:0000256" key="1">
    <source>
        <dbReference type="ARBA" id="ARBA00009981"/>
    </source>
</evidence>
<evidence type="ECO:0000313" key="3">
    <source>
        <dbReference type="EMBL" id="ADV26148.1"/>
    </source>
</evidence>
<dbReference type="KEGG" id="psu:Psesu_0286"/>
<dbReference type="Proteomes" id="UP000008632">
    <property type="component" value="Chromosome"/>
</dbReference>
<dbReference type="InterPro" id="IPR036165">
    <property type="entry name" value="YefM-like_sf"/>
</dbReference>
<comment type="similarity">
    <text evidence="1">Belongs to the phD/YefM antitoxin family.</text>
</comment>
<gene>
    <name evidence="3" type="ordered locus">Psesu_0286</name>
</gene>
<evidence type="ECO:0008006" key="5">
    <source>
        <dbReference type="Google" id="ProtNLM"/>
    </source>
</evidence>
<sequence>MVRPVKAPASQRHRKSSPPLPASGKKAVSSAAVRKAAAGSLRGQLEAGMTIDLLDVATSTEVKSDWAGMVRRIGKENALLILNHKRPAAVLVDPDHYASLVAAASSSVRKSTAEAAPLPFEAPEGPDPATQRQLAMARLQAEFDRRLAVLEDGQTLKAATRHRAHRGRVPVGESL</sequence>
<organism evidence="3 4">
    <name type="scientific">Pseudoxanthomonas suwonensis (strain 11-1)</name>
    <dbReference type="NCBI Taxonomy" id="743721"/>
    <lineage>
        <taxon>Bacteria</taxon>
        <taxon>Pseudomonadati</taxon>
        <taxon>Pseudomonadota</taxon>
        <taxon>Gammaproteobacteria</taxon>
        <taxon>Lysobacterales</taxon>
        <taxon>Lysobacteraceae</taxon>
        <taxon>Pseudoxanthomonas</taxon>
    </lineage>
</organism>
<dbReference type="RefSeq" id="WP_013533978.1">
    <property type="nucleotide sequence ID" value="NC_014924.1"/>
</dbReference>
<proteinExistence type="inferred from homology"/>
<dbReference type="EMBL" id="CP002446">
    <property type="protein sequence ID" value="ADV26148.1"/>
    <property type="molecule type" value="Genomic_DNA"/>
</dbReference>
<protein>
    <recommendedName>
        <fullName evidence="5">Antitoxin</fullName>
    </recommendedName>
</protein>
<dbReference type="HOGENOM" id="CLU_1531294_0_0_6"/>
<dbReference type="OrthoDB" id="8909832at2"/>
<keyword evidence="4" id="KW-1185">Reference proteome</keyword>
<accession>E6WPX0</accession>
<dbReference type="AlphaFoldDB" id="E6WPX0"/>